<proteinExistence type="predicted"/>
<reference evidence="1 2" key="1">
    <citation type="submission" date="2016-02" db="EMBL/GenBank/DDBJ databases">
        <title>Genome sequence of Clostridium thermobutyricum DSM 4928.</title>
        <authorList>
            <person name="Poehlein A."/>
            <person name="Daniel R."/>
        </authorList>
    </citation>
    <scope>NUCLEOTIDE SEQUENCE [LARGE SCALE GENOMIC DNA]</scope>
    <source>
        <strain evidence="1 2">DSM 4928</strain>
    </source>
</reference>
<protein>
    <submittedName>
        <fullName evidence="1">Uncharacterized protein</fullName>
    </submittedName>
</protein>
<dbReference type="AlphaFoldDB" id="A0A1V4SY60"/>
<dbReference type="RefSeq" id="WP_080022451.1">
    <property type="nucleotide sequence ID" value="NZ_LTAY01000031.1"/>
</dbReference>
<comment type="caution">
    <text evidence="1">The sequence shown here is derived from an EMBL/GenBank/DDBJ whole genome shotgun (WGS) entry which is preliminary data.</text>
</comment>
<dbReference type="Proteomes" id="UP000191448">
    <property type="component" value="Unassembled WGS sequence"/>
</dbReference>
<sequence length="252" mass="28900">MNEIKLFEGNEVKVKTDAGKTLINLVHVAKCCGLVIKDNSRGTIRVNWNARNGVRDKLKKLCEANASQEIQEEINYILEEIENTDDRNTIYISSWLAKRLAVECHSERAMKFKNFLVSLDEARENNQLNNQTFALEQFAVATEQMAIIGQAVQGLQKMTIGIQEYVKDSIQAKDRQIDEIKELVGLRTKNTVTLVNRLKEVLSRKYNKNISGKSTEYSIAKNKIFSEFKVTKWEEIPVCKYNSVFAFIEEVI</sequence>
<evidence type="ECO:0000313" key="2">
    <source>
        <dbReference type="Proteomes" id="UP000191448"/>
    </source>
</evidence>
<organism evidence="1 2">
    <name type="scientific">Clostridium thermobutyricum DSM 4928</name>
    <dbReference type="NCBI Taxonomy" id="1121339"/>
    <lineage>
        <taxon>Bacteria</taxon>
        <taxon>Bacillati</taxon>
        <taxon>Bacillota</taxon>
        <taxon>Clostridia</taxon>
        <taxon>Eubacteriales</taxon>
        <taxon>Clostridiaceae</taxon>
        <taxon>Clostridium</taxon>
    </lineage>
</organism>
<dbReference type="EMBL" id="LTAY01000031">
    <property type="protein sequence ID" value="OPX48521.1"/>
    <property type="molecule type" value="Genomic_DNA"/>
</dbReference>
<name>A0A1V4SY60_9CLOT</name>
<evidence type="ECO:0000313" key="1">
    <source>
        <dbReference type="EMBL" id="OPX48521.1"/>
    </source>
</evidence>
<accession>A0A1V4SY60</accession>
<dbReference type="OrthoDB" id="1901480at2"/>
<gene>
    <name evidence="1" type="ORF">CLTHE_12000</name>
</gene>